<feature type="domain" description="HTH tetR-type" evidence="5">
    <location>
        <begin position="53"/>
        <end position="113"/>
    </location>
</feature>
<dbReference type="EMBL" id="JBEYBF010000004">
    <property type="protein sequence ID" value="MEU1951991.1"/>
    <property type="molecule type" value="Genomic_DNA"/>
</dbReference>
<dbReference type="InterPro" id="IPR036271">
    <property type="entry name" value="Tet_transcr_reg_TetR-rel_C_sf"/>
</dbReference>
<dbReference type="Pfam" id="PF02909">
    <property type="entry name" value="TetR_C_1"/>
    <property type="match status" value="1"/>
</dbReference>
<evidence type="ECO:0000256" key="1">
    <source>
        <dbReference type="ARBA" id="ARBA00023015"/>
    </source>
</evidence>
<keyword evidence="2 4" id="KW-0238">DNA-binding</keyword>
<dbReference type="RefSeq" id="WP_356953859.1">
    <property type="nucleotide sequence ID" value="NZ_JBEXYG010000002.1"/>
</dbReference>
<dbReference type="SUPFAM" id="SSF46689">
    <property type="entry name" value="Homeodomain-like"/>
    <property type="match status" value="1"/>
</dbReference>
<keyword evidence="3" id="KW-0804">Transcription</keyword>
<sequence length="267" mass="29542">MPTCQICGRELAPAVRGRPPSYCSRACRARAYRERVSAKQERAAAPVQPAVPGLSVDRVVRAAIELVGREGNAGLSMRHTAAELGVGVMSLYRYVSGKEELGRLMIDAIFGDHPLPEPGPPGWRAKLELSARQEWRIYLDHPWIPQLFALTTRPPIAPRLMAYTDWRIRAVDELGLDFPTMVRIAIMVSSHAQSSAYPLAREQFATNTREEWLGARDAQIRQALAAGTLPMIARFGVDALEASRPESIFEFGLRCLLDGVDKLIAGR</sequence>
<evidence type="ECO:0000313" key="7">
    <source>
        <dbReference type="Proteomes" id="UP001550628"/>
    </source>
</evidence>
<evidence type="ECO:0000256" key="3">
    <source>
        <dbReference type="ARBA" id="ARBA00023163"/>
    </source>
</evidence>
<gene>
    <name evidence="6" type="ORF">ABZ510_09020</name>
</gene>
<feature type="DNA-binding region" description="H-T-H motif" evidence="4">
    <location>
        <begin position="76"/>
        <end position="95"/>
    </location>
</feature>
<protein>
    <submittedName>
        <fullName evidence="6">TetR/AcrR family transcriptional regulator</fullName>
    </submittedName>
</protein>
<dbReference type="InterPro" id="IPR050109">
    <property type="entry name" value="HTH-type_TetR-like_transc_reg"/>
</dbReference>
<name>A0ABV2WM80_9NOCA</name>
<comment type="caution">
    <text evidence="6">The sequence shown here is derived from an EMBL/GenBank/DDBJ whole genome shotgun (WGS) entry which is preliminary data.</text>
</comment>
<dbReference type="Gene3D" id="1.10.10.60">
    <property type="entry name" value="Homeodomain-like"/>
    <property type="match status" value="1"/>
</dbReference>
<dbReference type="PANTHER" id="PTHR30055:SF151">
    <property type="entry name" value="TRANSCRIPTIONAL REGULATORY PROTEIN"/>
    <property type="match status" value="1"/>
</dbReference>
<dbReference type="SUPFAM" id="SSF48498">
    <property type="entry name" value="Tetracyclin repressor-like, C-terminal domain"/>
    <property type="match status" value="1"/>
</dbReference>
<dbReference type="InterPro" id="IPR001647">
    <property type="entry name" value="HTH_TetR"/>
</dbReference>
<accession>A0ABV2WM80</accession>
<evidence type="ECO:0000256" key="4">
    <source>
        <dbReference type="PROSITE-ProRule" id="PRU00335"/>
    </source>
</evidence>
<keyword evidence="1" id="KW-0805">Transcription regulation</keyword>
<proteinExistence type="predicted"/>
<keyword evidence="7" id="KW-1185">Reference proteome</keyword>
<dbReference type="InterPro" id="IPR004111">
    <property type="entry name" value="Repressor_TetR_C"/>
</dbReference>
<dbReference type="Proteomes" id="UP001550628">
    <property type="component" value="Unassembled WGS sequence"/>
</dbReference>
<dbReference type="InterPro" id="IPR009057">
    <property type="entry name" value="Homeodomain-like_sf"/>
</dbReference>
<dbReference type="PROSITE" id="PS50977">
    <property type="entry name" value="HTH_TETR_2"/>
    <property type="match status" value="1"/>
</dbReference>
<dbReference type="Pfam" id="PF00440">
    <property type="entry name" value="TetR_N"/>
    <property type="match status" value="1"/>
</dbReference>
<evidence type="ECO:0000259" key="5">
    <source>
        <dbReference type="PROSITE" id="PS50977"/>
    </source>
</evidence>
<dbReference type="PANTHER" id="PTHR30055">
    <property type="entry name" value="HTH-TYPE TRANSCRIPTIONAL REGULATOR RUTR"/>
    <property type="match status" value="1"/>
</dbReference>
<reference evidence="6 7" key="1">
    <citation type="submission" date="2024-06" db="EMBL/GenBank/DDBJ databases">
        <title>The Natural Products Discovery Center: Release of the First 8490 Sequenced Strains for Exploring Actinobacteria Biosynthetic Diversity.</title>
        <authorList>
            <person name="Kalkreuter E."/>
            <person name="Kautsar S.A."/>
            <person name="Yang D."/>
            <person name="Bader C.D."/>
            <person name="Teijaro C.N."/>
            <person name="Fluegel L."/>
            <person name="Davis C.M."/>
            <person name="Simpson J.R."/>
            <person name="Lauterbach L."/>
            <person name="Steele A.D."/>
            <person name="Gui C."/>
            <person name="Meng S."/>
            <person name="Li G."/>
            <person name="Viehrig K."/>
            <person name="Ye F."/>
            <person name="Su P."/>
            <person name="Kiefer A.F."/>
            <person name="Nichols A."/>
            <person name="Cepeda A.J."/>
            <person name="Yan W."/>
            <person name="Fan B."/>
            <person name="Jiang Y."/>
            <person name="Adhikari A."/>
            <person name="Zheng C.-J."/>
            <person name="Schuster L."/>
            <person name="Cowan T.M."/>
            <person name="Smanski M.J."/>
            <person name="Chevrette M.G."/>
            <person name="De Carvalho L.P.S."/>
            <person name="Shen B."/>
        </authorList>
    </citation>
    <scope>NUCLEOTIDE SEQUENCE [LARGE SCALE GENOMIC DNA]</scope>
    <source>
        <strain evidence="6 7">NPDC019708</strain>
    </source>
</reference>
<evidence type="ECO:0000313" key="6">
    <source>
        <dbReference type="EMBL" id="MEU1951991.1"/>
    </source>
</evidence>
<evidence type="ECO:0000256" key="2">
    <source>
        <dbReference type="ARBA" id="ARBA00023125"/>
    </source>
</evidence>
<organism evidence="6 7">
    <name type="scientific">Nocardia rhamnosiphila</name>
    <dbReference type="NCBI Taxonomy" id="426716"/>
    <lineage>
        <taxon>Bacteria</taxon>
        <taxon>Bacillati</taxon>
        <taxon>Actinomycetota</taxon>
        <taxon>Actinomycetes</taxon>
        <taxon>Mycobacteriales</taxon>
        <taxon>Nocardiaceae</taxon>
        <taxon>Nocardia</taxon>
    </lineage>
</organism>
<dbReference type="Gene3D" id="1.10.357.10">
    <property type="entry name" value="Tetracycline Repressor, domain 2"/>
    <property type="match status" value="1"/>
</dbReference>